<dbReference type="Proteomes" id="UP000806285">
    <property type="component" value="Unassembled WGS sequence"/>
</dbReference>
<reference evidence="4 5" key="1">
    <citation type="submission" date="2020-10" db="EMBL/GenBank/DDBJ databases">
        <title>Ramlibacter sp. HM2 16S ribosomal RNA gene Genome sequencing and assembly.</title>
        <authorList>
            <person name="Kang M."/>
        </authorList>
    </citation>
    <scope>NUCLEOTIDE SEQUENCE [LARGE SCALE GENOMIC DNA]</scope>
    <source>
        <strain evidence="4 5">HM2</strain>
    </source>
</reference>
<keyword evidence="1" id="KW-0472">Membrane</keyword>
<gene>
    <name evidence="4" type="ORF">IM787_00440</name>
</gene>
<dbReference type="Pfam" id="PF02308">
    <property type="entry name" value="MgtC"/>
    <property type="match status" value="1"/>
</dbReference>
<dbReference type="InterPro" id="IPR025105">
    <property type="entry name" value="DUF4010"/>
</dbReference>
<dbReference type="InterPro" id="IPR049177">
    <property type="entry name" value="MgtC_SapB_SrpB_YhiD_N"/>
</dbReference>
<feature type="transmembrane region" description="Helical" evidence="1">
    <location>
        <begin position="232"/>
        <end position="255"/>
    </location>
</feature>
<evidence type="ECO:0000259" key="2">
    <source>
        <dbReference type="Pfam" id="PF02308"/>
    </source>
</evidence>
<feature type="transmembrane region" description="Helical" evidence="1">
    <location>
        <begin position="330"/>
        <end position="349"/>
    </location>
</feature>
<evidence type="ECO:0000259" key="3">
    <source>
        <dbReference type="Pfam" id="PF13194"/>
    </source>
</evidence>
<feature type="transmembrane region" description="Helical" evidence="1">
    <location>
        <begin position="361"/>
        <end position="379"/>
    </location>
</feature>
<keyword evidence="1" id="KW-0812">Transmembrane</keyword>
<feature type="transmembrane region" description="Helical" evidence="1">
    <location>
        <begin position="173"/>
        <end position="193"/>
    </location>
</feature>
<feature type="transmembrane region" description="Helical" evidence="1">
    <location>
        <begin position="301"/>
        <end position="324"/>
    </location>
</feature>
<feature type="transmembrane region" description="Helical" evidence="1">
    <location>
        <begin position="399"/>
        <end position="418"/>
    </location>
</feature>
<dbReference type="PANTHER" id="PTHR39084">
    <property type="entry name" value="MEMBRANE PROTEIN-RELATED"/>
    <property type="match status" value="1"/>
</dbReference>
<feature type="transmembrane region" description="Helical" evidence="1">
    <location>
        <begin position="35"/>
        <end position="52"/>
    </location>
</feature>
<evidence type="ECO:0000313" key="4">
    <source>
        <dbReference type="EMBL" id="MBE7366020.1"/>
    </source>
</evidence>
<sequence>MQVAARLAAALAIGLLIGLERGWQERDQPEGGRVAGLRTFALIGLLGGVLALADGSPVALSAGLVGLAVLFAVSFGRAASALGSVSITTAVAALVTFGLGALAARGNVLLAAGAAAVVALLLGLKRELHGGIRRIAPAELNAVLQLAVLTAAVLPLLPDAGYGPYAAWNPFRLWIAVLLVASLSLAGHVAARWRGDQQGLLWTGVLGGLVSSTAATLSLARSVAQDASATGAAAAGAVAASGVMFLRMAVVTAILQPRLAVAIGGLLVWLAAASFAVAAWRWRRSPPRTGQQRSDRPRLRVFDLQAALGFALLLAAIAVAVRFAREHLGAAGLYGAAFLSGLADVDAILISTLQLQAQGELTVAVAATAIALAVLANMASKAALAGFVGGRGFGGQVLGGFLVVGAAGIAGVAAARLAG</sequence>
<proteinExistence type="predicted"/>
<comment type="caution">
    <text evidence="4">The sequence shown here is derived from an EMBL/GenBank/DDBJ whole genome shotgun (WGS) entry which is preliminary data.</text>
</comment>
<dbReference type="PANTHER" id="PTHR39084:SF1">
    <property type="entry name" value="DUF4010 DOMAIN-CONTAINING PROTEIN"/>
    <property type="match status" value="1"/>
</dbReference>
<feature type="transmembrane region" description="Helical" evidence="1">
    <location>
        <begin position="261"/>
        <end position="280"/>
    </location>
</feature>
<feature type="transmembrane region" description="Helical" evidence="1">
    <location>
        <begin position="108"/>
        <end position="124"/>
    </location>
</feature>
<feature type="transmembrane region" description="Helical" evidence="1">
    <location>
        <begin position="82"/>
        <end position="102"/>
    </location>
</feature>
<accession>A0ABR9RXR4</accession>
<evidence type="ECO:0000313" key="5">
    <source>
        <dbReference type="Proteomes" id="UP000806285"/>
    </source>
</evidence>
<organism evidence="4 5">
    <name type="scientific">Ramlibacter pallidus</name>
    <dbReference type="NCBI Taxonomy" id="2780087"/>
    <lineage>
        <taxon>Bacteria</taxon>
        <taxon>Pseudomonadati</taxon>
        <taxon>Pseudomonadota</taxon>
        <taxon>Betaproteobacteria</taxon>
        <taxon>Burkholderiales</taxon>
        <taxon>Comamonadaceae</taxon>
        <taxon>Ramlibacter</taxon>
    </lineage>
</organism>
<keyword evidence="1" id="KW-1133">Transmembrane helix</keyword>
<feature type="transmembrane region" description="Helical" evidence="1">
    <location>
        <begin position="58"/>
        <end position="75"/>
    </location>
</feature>
<dbReference type="EMBL" id="JADDIV010000001">
    <property type="protein sequence ID" value="MBE7366020.1"/>
    <property type="molecule type" value="Genomic_DNA"/>
</dbReference>
<feature type="domain" description="DUF4010" evidence="3">
    <location>
        <begin position="179"/>
        <end position="389"/>
    </location>
</feature>
<feature type="transmembrane region" description="Helical" evidence="1">
    <location>
        <begin position="199"/>
        <end position="220"/>
    </location>
</feature>
<evidence type="ECO:0000256" key="1">
    <source>
        <dbReference type="SAM" id="Phobius"/>
    </source>
</evidence>
<name>A0ABR9RXR4_9BURK</name>
<keyword evidence="5" id="KW-1185">Reference proteome</keyword>
<dbReference type="Pfam" id="PF13194">
    <property type="entry name" value="DUF4010"/>
    <property type="match status" value="1"/>
</dbReference>
<feature type="domain" description="MgtC/SapB/SrpB/YhiD N-terminal" evidence="2">
    <location>
        <begin position="7"/>
        <end position="129"/>
    </location>
</feature>
<protein>
    <submittedName>
        <fullName evidence="4">MgtC/SapB family protein</fullName>
    </submittedName>
</protein>